<gene>
    <name evidence="1" type="ORF">TNIN_127511</name>
</gene>
<name>A0A8X7C443_9ARAC</name>
<reference evidence="1" key="1">
    <citation type="submission" date="2020-08" db="EMBL/GenBank/DDBJ databases">
        <title>Multicomponent nature underlies the extraordinary mechanical properties of spider dragline silk.</title>
        <authorList>
            <person name="Kono N."/>
            <person name="Nakamura H."/>
            <person name="Mori M."/>
            <person name="Yoshida Y."/>
            <person name="Ohtoshi R."/>
            <person name="Malay A.D."/>
            <person name="Moran D.A.P."/>
            <person name="Tomita M."/>
            <person name="Numata K."/>
            <person name="Arakawa K."/>
        </authorList>
    </citation>
    <scope>NUCLEOTIDE SEQUENCE</scope>
</reference>
<protein>
    <submittedName>
        <fullName evidence="1">Uncharacterized protein</fullName>
    </submittedName>
</protein>
<comment type="caution">
    <text evidence="1">The sequence shown here is derived from an EMBL/GenBank/DDBJ whole genome shotgun (WGS) entry which is preliminary data.</text>
</comment>
<organism evidence="1 2">
    <name type="scientific">Trichonephila inaurata madagascariensis</name>
    <dbReference type="NCBI Taxonomy" id="2747483"/>
    <lineage>
        <taxon>Eukaryota</taxon>
        <taxon>Metazoa</taxon>
        <taxon>Ecdysozoa</taxon>
        <taxon>Arthropoda</taxon>
        <taxon>Chelicerata</taxon>
        <taxon>Arachnida</taxon>
        <taxon>Araneae</taxon>
        <taxon>Araneomorphae</taxon>
        <taxon>Entelegynae</taxon>
        <taxon>Araneoidea</taxon>
        <taxon>Nephilidae</taxon>
        <taxon>Trichonephila</taxon>
        <taxon>Trichonephila inaurata</taxon>
    </lineage>
</organism>
<dbReference type="Proteomes" id="UP000886998">
    <property type="component" value="Unassembled WGS sequence"/>
</dbReference>
<dbReference type="AlphaFoldDB" id="A0A8X7C443"/>
<evidence type="ECO:0000313" key="2">
    <source>
        <dbReference type="Proteomes" id="UP000886998"/>
    </source>
</evidence>
<feature type="non-terminal residue" evidence="1">
    <location>
        <position position="1"/>
    </location>
</feature>
<sequence>LFRFKILRIKKTFSKSRYSEVKKFDSS</sequence>
<dbReference type="EMBL" id="BMAV01009004">
    <property type="protein sequence ID" value="GFY52982.1"/>
    <property type="molecule type" value="Genomic_DNA"/>
</dbReference>
<accession>A0A8X7C443</accession>
<keyword evidence="2" id="KW-1185">Reference proteome</keyword>
<evidence type="ECO:0000313" key="1">
    <source>
        <dbReference type="EMBL" id="GFY52982.1"/>
    </source>
</evidence>
<proteinExistence type="predicted"/>